<comment type="caution">
    <text evidence="3">The sequence shown here is derived from an EMBL/GenBank/DDBJ whole genome shotgun (WGS) entry which is preliminary data.</text>
</comment>
<feature type="compositionally biased region" description="Low complexity" evidence="1">
    <location>
        <begin position="218"/>
        <end position="229"/>
    </location>
</feature>
<gene>
    <name evidence="3" type="ORF">P5673_001430</name>
</gene>
<evidence type="ECO:0000313" key="4">
    <source>
        <dbReference type="Proteomes" id="UP001249851"/>
    </source>
</evidence>
<dbReference type="AlphaFoldDB" id="A0AAD9R6K2"/>
<evidence type="ECO:0000256" key="2">
    <source>
        <dbReference type="SAM" id="SignalP"/>
    </source>
</evidence>
<dbReference type="Proteomes" id="UP001249851">
    <property type="component" value="Unassembled WGS sequence"/>
</dbReference>
<keyword evidence="4" id="KW-1185">Reference proteome</keyword>
<name>A0AAD9R6K2_ACRCE</name>
<accession>A0AAD9R6K2</accession>
<keyword evidence="2" id="KW-0732">Signal</keyword>
<sequence length="229" mass="26231">MKARRWWVAVELLSLWLCQVCYGSLGDNNQICVKLKNDSSTVQCHYCALATFSEVVAQQMTGVIVKAEPAEACREVKSKANYNTSRYIGNWFLLIDGDGCDYETKTLYAIDGEEEEEFTIPVIYVSEISRYYRHYLEQRRNRLSPTNLRKIPTKKFKKAYHCKCVDPWLTEGKRTCPVCKRPAINDKRPRNRQRNTDVEAVQETNNEPDETTPLISPASLTSASTSLSV</sequence>
<evidence type="ECO:0000313" key="3">
    <source>
        <dbReference type="EMBL" id="KAK2573741.1"/>
    </source>
</evidence>
<evidence type="ECO:0000256" key="1">
    <source>
        <dbReference type="SAM" id="MobiDB-lite"/>
    </source>
</evidence>
<dbReference type="Gene3D" id="3.30.40.10">
    <property type="entry name" value="Zinc/RING finger domain, C3HC4 (zinc finger)"/>
    <property type="match status" value="1"/>
</dbReference>
<reference evidence="3" key="2">
    <citation type="journal article" date="2023" name="Science">
        <title>Genomic signatures of disease resistance in endangered staghorn corals.</title>
        <authorList>
            <person name="Vollmer S.V."/>
            <person name="Selwyn J.D."/>
            <person name="Despard B.A."/>
            <person name="Roesel C.L."/>
        </authorList>
    </citation>
    <scope>NUCLEOTIDE SEQUENCE</scope>
    <source>
        <strain evidence="3">K2</strain>
    </source>
</reference>
<protein>
    <submittedName>
        <fullName evidence="3">E3 ubiquitin-protein ligase RNF13</fullName>
    </submittedName>
</protein>
<reference evidence="3" key="1">
    <citation type="journal article" date="2023" name="G3 (Bethesda)">
        <title>Whole genome assembly and annotation of the endangered Caribbean coral Acropora cervicornis.</title>
        <authorList>
            <person name="Selwyn J.D."/>
            <person name="Vollmer S.V."/>
        </authorList>
    </citation>
    <scope>NUCLEOTIDE SEQUENCE</scope>
    <source>
        <strain evidence="3">K2</strain>
    </source>
</reference>
<feature type="region of interest" description="Disordered" evidence="1">
    <location>
        <begin position="181"/>
        <end position="229"/>
    </location>
</feature>
<dbReference type="EMBL" id="JARQWQ010000002">
    <property type="protein sequence ID" value="KAK2573741.1"/>
    <property type="molecule type" value="Genomic_DNA"/>
</dbReference>
<feature type="chain" id="PRO_5042031307" evidence="2">
    <location>
        <begin position="24"/>
        <end position="229"/>
    </location>
</feature>
<organism evidence="3 4">
    <name type="scientific">Acropora cervicornis</name>
    <name type="common">Staghorn coral</name>
    <dbReference type="NCBI Taxonomy" id="6130"/>
    <lineage>
        <taxon>Eukaryota</taxon>
        <taxon>Metazoa</taxon>
        <taxon>Cnidaria</taxon>
        <taxon>Anthozoa</taxon>
        <taxon>Hexacorallia</taxon>
        <taxon>Scleractinia</taxon>
        <taxon>Astrocoeniina</taxon>
        <taxon>Acroporidae</taxon>
        <taxon>Acropora</taxon>
    </lineage>
</organism>
<proteinExistence type="predicted"/>
<dbReference type="InterPro" id="IPR013083">
    <property type="entry name" value="Znf_RING/FYVE/PHD"/>
</dbReference>
<dbReference type="SUPFAM" id="SSF57850">
    <property type="entry name" value="RING/U-box"/>
    <property type="match status" value="1"/>
</dbReference>
<feature type="signal peptide" evidence="2">
    <location>
        <begin position="1"/>
        <end position="23"/>
    </location>
</feature>